<reference evidence="2" key="1">
    <citation type="submission" date="2016-10" db="EMBL/GenBank/DDBJ databases">
        <authorList>
            <person name="Varghese N."/>
            <person name="Submissions S."/>
        </authorList>
    </citation>
    <scope>NUCLEOTIDE SEQUENCE [LARGE SCALE GENOMIC DNA]</scope>
    <source>
        <strain evidence="2">DSM 45789</strain>
    </source>
</reference>
<proteinExistence type="predicted"/>
<evidence type="ECO:0000313" key="1">
    <source>
        <dbReference type="EMBL" id="SFS99835.1"/>
    </source>
</evidence>
<evidence type="ECO:0000313" key="2">
    <source>
        <dbReference type="Proteomes" id="UP000198660"/>
    </source>
</evidence>
<dbReference type="RefSeq" id="WP_091839294.1">
    <property type="nucleotide sequence ID" value="NZ_FPAA01000016.1"/>
</dbReference>
<gene>
    <name evidence="1" type="ORF">SAMN05444972_1164</name>
</gene>
<dbReference type="Proteomes" id="UP000198660">
    <property type="component" value="Unassembled WGS sequence"/>
</dbReference>
<accession>A0A1I6UEH6</accession>
<dbReference type="OrthoDB" id="2988859at2"/>
<dbReference type="AlphaFoldDB" id="A0A1I6UEH6"/>
<sequence length="184" mass="20353">MFPINRFTITTISFLLLGTCTWFAFTHAGLTDWLIHMQKEVNLNGNLQKIGENNARLGVSNRGILQNIQQIDRRSALTEPIHEKLQSVSTGLVTQNQTLTGIKQATSKQVLLGGQLNQVNRALVDKMATINSSTKDQTTEAHHLSGITQDTKKKMNHVLKENQVLEKKLGQAAEKSKAAVNSLP</sequence>
<dbReference type="EMBL" id="FPAA01000016">
    <property type="protein sequence ID" value="SFS99835.1"/>
    <property type="molecule type" value="Genomic_DNA"/>
</dbReference>
<keyword evidence="2" id="KW-1185">Reference proteome</keyword>
<name>A0A1I6UEH6_9BACL</name>
<organism evidence="1 2">
    <name type="scientific">Marininema halotolerans</name>
    <dbReference type="NCBI Taxonomy" id="1155944"/>
    <lineage>
        <taxon>Bacteria</taxon>
        <taxon>Bacillati</taxon>
        <taxon>Bacillota</taxon>
        <taxon>Bacilli</taxon>
        <taxon>Bacillales</taxon>
        <taxon>Thermoactinomycetaceae</taxon>
        <taxon>Marininema</taxon>
    </lineage>
</organism>
<protein>
    <submittedName>
        <fullName evidence="1">Uncharacterized protein</fullName>
    </submittedName>
</protein>